<evidence type="ECO:0000256" key="1">
    <source>
        <dbReference type="SAM" id="MobiDB-lite"/>
    </source>
</evidence>
<dbReference type="InterPro" id="IPR036465">
    <property type="entry name" value="vWFA_dom_sf"/>
</dbReference>
<sequence length="727" mass="76769">MTPSHDATRPIHSMSASARRERRRGKALRCAPLLALAAAVLALLGGQPRAEAAPEAHLLRVDPRASTVDGSPVLTTVLEVVQNKRLSDITRNCAALTGDANLDCVADAIEQPSALYSSFDFPEKNAIFSVTVDGTDLPAKFESKARWGDSAGQPGVGTAWLILIDAASSMGTRFDEAKAVASAFVNAMQPNDIVDVIFFNDRGVVEDSKWVGNKQAAAQAIAGVTRTYPTQGRTRPLFTIIKNAATDAFKELGNAGQGVSVPMHQAMVVLSNGSAGADPSSTAAASNLLRDYLTKGRFPENNDVLPKTPVPVISIWFPSRLVEEFTANSREFMEGMANTEIGGFFSVVRDGQQRRAANLVNAIRTRFNKMHIVKWRVSCVAPSITQTFKLAFINTDPPIAGDATFQNVPVGIDPTAWPLDIDRDATDRAAKKTPLYPGGTVKIFGNFCWGGNAQRAEIYMVPKNQAAPQSLQGGNLEDAKKAQRTLIEGGMRGKAISAGDSVVEFELPDTDKFLVGKGDQMTARLIVYDNQARRTSAVTADKILTLKAKEAPLPYLLIAGVTFGGVVIVLLLVSIFRGGGGRRRGGTAAAAPPRPIVAGGGSPPPYAPAPPPPGDFGYGGGPMMAPPPGGASRATLSGPAGIFTVHPGVEVRAGRDGASCMIALSEPRVSGTHASVKLEAGQLFVRDEGSNNGTYVNGQRVAAGVWTPVPPGASLRFGPVEFSVRLE</sequence>
<evidence type="ECO:0000256" key="2">
    <source>
        <dbReference type="SAM" id="Phobius"/>
    </source>
</evidence>
<organism evidence="4 5">
    <name type="scientific">Sorangium cellulosum</name>
    <name type="common">Polyangium cellulosum</name>
    <dbReference type="NCBI Taxonomy" id="56"/>
    <lineage>
        <taxon>Bacteria</taxon>
        <taxon>Pseudomonadati</taxon>
        <taxon>Myxococcota</taxon>
        <taxon>Polyangia</taxon>
        <taxon>Polyangiales</taxon>
        <taxon>Polyangiaceae</taxon>
        <taxon>Sorangium</taxon>
    </lineage>
</organism>
<name>A0A4P2QNF5_SORCE</name>
<dbReference type="Gene3D" id="3.40.50.410">
    <property type="entry name" value="von Willebrand factor, type A domain"/>
    <property type="match status" value="1"/>
</dbReference>
<dbReference type="CDD" id="cd00060">
    <property type="entry name" value="FHA"/>
    <property type="match status" value="1"/>
</dbReference>
<proteinExistence type="predicted"/>
<dbReference type="SUPFAM" id="SSF53300">
    <property type="entry name" value="vWA-like"/>
    <property type="match status" value="1"/>
</dbReference>
<evidence type="ECO:0000313" key="4">
    <source>
        <dbReference type="EMBL" id="AUX31053.1"/>
    </source>
</evidence>
<feature type="transmembrane region" description="Helical" evidence="2">
    <location>
        <begin position="553"/>
        <end position="576"/>
    </location>
</feature>
<feature type="domain" description="FHA" evidence="3">
    <location>
        <begin position="651"/>
        <end position="701"/>
    </location>
</feature>
<gene>
    <name evidence="4" type="ORF">SOCE836_031700</name>
</gene>
<dbReference type="SMART" id="SM00240">
    <property type="entry name" value="FHA"/>
    <property type="match status" value="1"/>
</dbReference>
<keyword evidence="2" id="KW-0812">Transmembrane</keyword>
<feature type="region of interest" description="Disordered" evidence="1">
    <location>
        <begin position="582"/>
        <end position="610"/>
    </location>
</feature>
<reference evidence="4 5" key="1">
    <citation type="submission" date="2015-09" db="EMBL/GenBank/DDBJ databases">
        <title>Sorangium comparison.</title>
        <authorList>
            <person name="Zaburannyi N."/>
            <person name="Bunk B."/>
            <person name="Overmann J."/>
            <person name="Mueller R."/>
        </authorList>
    </citation>
    <scope>NUCLEOTIDE SEQUENCE [LARGE SCALE GENOMIC DNA]</scope>
    <source>
        <strain evidence="4 5">So ce836</strain>
    </source>
</reference>
<evidence type="ECO:0000259" key="3">
    <source>
        <dbReference type="PROSITE" id="PS50006"/>
    </source>
</evidence>
<protein>
    <recommendedName>
        <fullName evidence="3">FHA domain-containing protein</fullName>
    </recommendedName>
</protein>
<dbReference type="SUPFAM" id="SSF49879">
    <property type="entry name" value="SMAD/FHA domain"/>
    <property type="match status" value="1"/>
</dbReference>
<dbReference type="Gene3D" id="2.60.200.20">
    <property type="match status" value="1"/>
</dbReference>
<dbReference type="InterPro" id="IPR008984">
    <property type="entry name" value="SMAD_FHA_dom_sf"/>
</dbReference>
<evidence type="ECO:0000313" key="5">
    <source>
        <dbReference type="Proteomes" id="UP000295497"/>
    </source>
</evidence>
<keyword evidence="2" id="KW-1133">Transmembrane helix</keyword>
<accession>A0A4P2QNF5</accession>
<keyword evidence="2" id="KW-0472">Membrane</keyword>
<dbReference type="EMBL" id="CP012672">
    <property type="protein sequence ID" value="AUX31053.1"/>
    <property type="molecule type" value="Genomic_DNA"/>
</dbReference>
<dbReference type="Proteomes" id="UP000295497">
    <property type="component" value="Chromosome"/>
</dbReference>
<dbReference type="Pfam" id="PF00498">
    <property type="entry name" value="FHA"/>
    <property type="match status" value="1"/>
</dbReference>
<feature type="region of interest" description="Disordered" evidence="1">
    <location>
        <begin position="1"/>
        <end position="22"/>
    </location>
</feature>
<dbReference type="AlphaFoldDB" id="A0A4P2QNF5"/>
<dbReference type="InterPro" id="IPR000253">
    <property type="entry name" value="FHA_dom"/>
</dbReference>
<dbReference type="PROSITE" id="PS50006">
    <property type="entry name" value="FHA_DOMAIN"/>
    <property type="match status" value="1"/>
</dbReference>